<organism evidence="5 6">
    <name type="scientific">Colletotrichum asianum</name>
    <dbReference type="NCBI Taxonomy" id="702518"/>
    <lineage>
        <taxon>Eukaryota</taxon>
        <taxon>Fungi</taxon>
        <taxon>Dikarya</taxon>
        <taxon>Ascomycota</taxon>
        <taxon>Pezizomycotina</taxon>
        <taxon>Sordariomycetes</taxon>
        <taxon>Hypocreomycetidae</taxon>
        <taxon>Glomerellales</taxon>
        <taxon>Glomerellaceae</taxon>
        <taxon>Colletotrichum</taxon>
        <taxon>Colletotrichum gloeosporioides species complex</taxon>
    </lineage>
</organism>
<accession>A0A8H3ZXL2</accession>
<evidence type="ECO:0000259" key="4">
    <source>
        <dbReference type="PROSITE" id="PS51891"/>
    </source>
</evidence>
<comment type="caution">
    <text evidence="5">The sequence shown here is derived from an EMBL/GenBank/DDBJ whole genome shotgun (WGS) entry which is preliminary data.</text>
</comment>
<dbReference type="Gene3D" id="2.170.150.70">
    <property type="match status" value="2"/>
</dbReference>
<sequence length="304" mass="33089">MAESLATFQGNCHCGANRYEVLLPALPQLVICDCSLCAKKGYVWIYDAEDKLRITRGCNSELLTSYTSNSGEALQHEFCANCGTGLFGTHTSGVQAGKRGINLRPLISSIPVIFLKGKDVVTLDSSGEPAVYPGSLSIVETLPESASSPPQVNATPPEATEEHPKLYTGSCECGAVQLALRSKPLAEVEVKEDNCSICVRNGAIGVYPHQSQVTIIGKDSTREYQFGRKFNGAPFCKICGVHCFGNLYGPPQSIVDRLPEAKKEFVRKQLEIQPLNVRVLNEVDWEELDIKWANEGTEGYALSD</sequence>
<dbReference type="Pfam" id="PF04828">
    <property type="entry name" value="GFA"/>
    <property type="match status" value="2"/>
</dbReference>
<reference evidence="5 6" key="1">
    <citation type="submission" date="2019-12" db="EMBL/GenBank/DDBJ databases">
        <title>A genome sequence resource for the geographically widespread anthracnose pathogen Colletotrichum asianum.</title>
        <authorList>
            <person name="Meng Y."/>
        </authorList>
    </citation>
    <scope>NUCLEOTIDE SEQUENCE [LARGE SCALE GENOMIC DNA]</scope>
    <source>
        <strain evidence="5 6">ICMP 18580</strain>
    </source>
</reference>
<keyword evidence="3" id="KW-0862">Zinc</keyword>
<dbReference type="PROSITE" id="PS51891">
    <property type="entry name" value="CENP_V_GFA"/>
    <property type="match status" value="2"/>
</dbReference>
<dbReference type="AlphaFoldDB" id="A0A8H3ZXL2"/>
<dbReference type="InterPro" id="IPR052355">
    <property type="entry name" value="CENP-V-like"/>
</dbReference>
<feature type="domain" description="CENP-V/GFA" evidence="4">
    <location>
        <begin position="167"/>
        <end position="286"/>
    </location>
</feature>
<dbReference type="InterPro" id="IPR011057">
    <property type="entry name" value="Mss4-like_sf"/>
</dbReference>
<dbReference type="PANTHER" id="PTHR28620:SF1">
    <property type="entry name" value="CENP-V_GFA DOMAIN-CONTAINING PROTEIN"/>
    <property type="match status" value="1"/>
</dbReference>
<dbReference type="InterPro" id="IPR006913">
    <property type="entry name" value="CENP-V/GFA"/>
</dbReference>
<dbReference type="GO" id="GO:0046872">
    <property type="term" value="F:metal ion binding"/>
    <property type="evidence" value="ECO:0007669"/>
    <property type="project" value="UniProtKB-KW"/>
</dbReference>
<evidence type="ECO:0000256" key="2">
    <source>
        <dbReference type="ARBA" id="ARBA00022723"/>
    </source>
</evidence>
<dbReference type="GO" id="GO:0016846">
    <property type="term" value="F:carbon-sulfur lyase activity"/>
    <property type="evidence" value="ECO:0007669"/>
    <property type="project" value="InterPro"/>
</dbReference>
<evidence type="ECO:0000256" key="3">
    <source>
        <dbReference type="ARBA" id="ARBA00022833"/>
    </source>
</evidence>
<feature type="domain" description="CENP-V/GFA" evidence="4">
    <location>
        <begin position="8"/>
        <end position="140"/>
    </location>
</feature>
<evidence type="ECO:0000256" key="1">
    <source>
        <dbReference type="ARBA" id="ARBA00005495"/>
    </source>
</evidence>
<dbReference type="Proteomes" id="UP000434172">
    <property type="component" value="Unassembled WGS sequence"/>
</dbReference>
<dbReference type="PANTHER" id="PTHR28620">
    <property type="entry name" value="CENTROMERE PROTEIN V"/>
    <property type="match status" value="1"/>
</dbReference>
<keyword evidence="6" id="KW-1185">Reference proteome</keyword>
<dbReference type="OrthoDB" id="2993351at2759"/>
<dbReference type="SUPFAM" id="SSF51316">
    <property type="entry name" value="Mss4-like"/>
    <property type="match status" value="2"/>
</dbReference>
<evidence type="ECO:0000313" key="5">
    <source>
        <dbReference type="EMBL" id="KAF0331916.1"/>
    </source>
</evidence>
<comment type="similarity">
    <text evidence="1">Belongs to the Gfa family.</text>
</comment>
<gene>
    <name evidence="5" type="ORF">GQ607_001036</name>
</gene>
<protein>
    <submittedName>
        <fullName evidence="5">Glutathione-dependent formaldehyde-activating gfa</fullName>
    </submittedName>
</protein>
<name>A0A8H3ZXL2_9PEZI</name>
<proteinExistence type="inferred from homology"/>
<keyword evidence="2" id="KW-0479">Metal-binding</keyword>
<dbReference type="EMBL" id="WOWK01000002">
    <property type="protein sequence ID" value="KAF0331916.1"/>
    <property type="molecule type" value="Genomic_DNA"/>
</dbReference>
<evidence type="ECO:0000313" key="6">
    <source>
        <dbReference type="Proteomes" id="UP000434172"/>
    </source>
</evidence>